<gene>
    <name evidence="2" type="ORF">M1B34_06795</name>
</gene>
<dbReference type="Pfam" id="PF13391">
    <property type="entry name" value="HNH_2"/>
    <property type="match status" value="1"/>
</dbReference>
<feature type="domain" description="HNH nuclease" evidence="1">
    <location>
        <begin position="154"/>
        <end position="206"/>
    </location>
</feature>
<reference evidence="2 3" key="1">
    <citation type="journal article" date="2022" name="Int. J. Syst. Evol. Microbiol.">
        <title>Pseudomonas aegrilactucae sp. nov. and Pseudomonas morbosilactucae sp. nov., pathogens causing bacterial rot of lettuce in Japan.</title>
        <authorList>
            <person name="Sawada H."/>
            <person name="Fujikawa T."/>
            <person name="Satou M."/>
        </authorList>
    </citation>
    <scope>NUCLEOTIDE SEQUENCE [LARGE SCALE GENOMIC DNA]</scope>
    <source>
        <strain evidence="2 3">MAFF 302030</strain>
    </source>
</reference>
<dbReference type="RefSeq" id="WP_186452727.1">
    <property type="nucleotide sequence ID" value="NZ_JALQCW010000012.1"/>
</dbReference>
<dbReference type="PROSITE" id="PS51257">
    <property type="entry name" value="PROKAR_LIPOPROTEIN"/>
    <property type="match status" value="1"/>
</dbReference>
<dbReference type="InterPro" id="IPR003615">
    <property type="entry name" value="HNH_nuc"/>
</dbReference>
<accession>A0A9X2C4T5</accession>
<keyword evidence="2" id="KW-0255">Endonuclease</keyword>
<keyword evidence="2" id="KW-0540">Nuclease</keyword>
<reference evidence="2 3" key="2">
    <citation type="journal article" date="2023" name="Plant Pathol.">
        <title>Dismantling and reorganizing Pseudomonas marginalis sensu#lato.</title>
        <authorList>
            <person name="Sawada H."/>
            <person name="Fujikawa T."/>
            <person name="Satou M."/>
        </authorList>
    </citation>
    <scope>NUCLEOTIDE SEQUENCE [LARGE SCALE GENOMIC DNA]</scope>
    <source>
        <strain evidence="2 3">MAFF 302030</strain>
    </source>
</reference>
<keyword evidence="2" id="KW-0378">Hydrolase</keyword>
<dbReference type="GO" id="GO:0004519">
    <property type="term" value="F:endonuclease activity"/>
    <property type="evidence" value="ECO:0007669"/>
    <property type="project" value="UniProtKB-KW"/>
</dbReference>
<sequence length="266" mass="30071">MVNQAQRAYHAWNTLISCATQRTTITYGALGAAIGIHHRPIKYVLELIQEHCISEGLPPITILATDRNGRIGRGFFAFDLDRRAEGLVSVYDHQWQSIENPFSFAADGQLYEKIVTELATTPSSAGDVMRLVKSRGMAQVMFRDALLECYGRRCAFTGMSFTEALEACHIVPWSSCLPEQRLDVRNGILLNSLHHSLFDKGWMTIDLAHRIQFVDPEMLYEPYSHFDKVVSVDLHGKQMLLPKNPALAPAAEFIQKHHEAMEKMNQ</sequence>
<evidence type="ECO:0000313" key="2">
    <source>
        <dbReference type="EMBL" id="MCK9797452.1"/>
    </source>
</evidence>
<proteinExistence type="predicted"/>
<protein>
    <submittedName>
        <fullName evidence="2">HNH endonuclease</fullName>
    </submittedName>
</protein>
<organism evidence="2 3">
    <name type="scientific">Pseudomonas morbosilactucae</name>
    <dbReference type="NCBI Taxonomy" id="2938197"/>
    <lineage>
        <taxon>Bacteria</taxon>
        <taxon>Pseudomonadati</taxon>
        <taxon>Pseudomonadota</taxon>
        <taxon>Gammaproteobacteria</taxon>
        <taxon>Pseudomonadales</taxon>
        <taxon>Pseudomonadaceae</taxon>
        <taxon>Pseudomonas</taxon>
    </lineage>
</organism>
<evidence type="ECO:0000259" key="1">
    <source>
        <dbReference type="Pfam" id="PF13391"/>
    </source>
</evidence>
<dbReference type="AlphaFoldDB" id="A0A9X2C4T5"/>
<evidence type="ECO:0000313" key="3">
    <source>
        <dbReference type="Proteomes" id="UP001155059"/>
    </source>
</evidence>
<dbReference type="EMBL" id="JALQCW010000012">
    <property type="protein sequence ID" value="MCK9797452.1"/>
    <property type="molecule type" value="Genomic_DNA"/>
</dbReference>
<name>A0A9X2C4T5_9PSED</name>
<dbReference type="Proteomes" id="UP001155059">
    <property type="component" value="Unassembled WGS sequence"/>
</dbReference>
<comment type="caution">
    <text evidence="2">The sequence shown here is derived from an EMBL/GenBank/DDBJ whole genome shotgun (WGS) entry which is preliminary data.</text>
</comment>